<evidence type="ECO:0008006" key="3">
    <source>
        <dbReference type="Google" id="ProtNLM"/>
    </source>
</evidence>
<feature type="non-terminal residue" evidence="1">
    <location>
        <position position="73"/>
    </location>
</feature>
<dbReference type="InterPro" id="IPR045249">
    <property type="entry name" value="HARBI1-like"/>
</dbReference>
<dbReference type="EMBL" id="JABFAF010266642">
    <property type="protein sequence ID" value="MBA0876953.1"/>
    <property type="molecule type" value="Genomic_DNA"/>
</dbReference>
<reference evidence="1 2" key="1">
    <citation type="journal article" date="2019" name="Genome Biol. Evol.">
        <title>Insights into the evolution of the New World diploid cottons (Gossypium, subgenus Houzingenia) based on genome sequencing.</title>
        <authorList>
            <person name="Grover C.E."/>
            <person name="Arick M.A. 2nd"/>
            <person name="Thrash A."/>
            <person name="Conover J.L."/>
            <person name="Sanders W.S."/>
            <person name="Peterson D.G."/>
            <person name="Frelichowski J.E."/>
            <person name="Scheffler J.A."/>
            <person name="Scheffler B.E."/>
            <person name="Wendel J.F."/>
        </authorList>
    </citation>
    <scope>NUCLEOTIDE SEQUENCE [LARGE SCALE GENOMIC DNA]</scope>
    <source>
        <strain evidence="1">1</strain>
        <tissue evidence="1">Leaf</tissue>
    </source>
</reference>
<dbReference type="PANTHER" id="PTHR22930">
    <property type="match status" value="1"/>
</dbReference>
<gene>
    <name evidence="1" type="ORF">Goshw_014579</name>
</gene>
<protein>
    <recommendedName>
        <fullName evidence="3">DDE Tnp4 domain-containing protein</fullName>
    </recommendedName>
</protein>
<evidence type="ECO:0000313" key="2">
    <source>
        <dbReference type="Proteomes" id="UP000593576"/>
    </source>
</evidence>
<dbReference type="Proteomes" id="UP000593576">
    <property type="component" value="Unassembled WGS sequence"/>
</dbReference>
<organism evidence="1 2">
    <name type="scientific">Gossypium schwendimanii</name>
    <name type="common">Cotton</name>
    <dbReference type="NCBI Taxonomy" id="34291"/>
    <lineage>
        <taxon>Eukaryota</taxon>
        <taxon>Viridiplantae</taxon>
        <taxon>Streptophyta</taxon>
        <taxon>Embryophyta</taxon>
        <taxon>Tracheophyta</taxon>
        <taxon>Spermatophyta</taxon>
        <taxon>Magnoliopsida</taxon>
        <taxon>eudicotyledons</taxon>
        <taxon>Gunneridae</taxon>
        <taxon>Pentapetalae</taxon>
        <taxon>rosids</taxon>
        <taxon>malvids</taxon>
        <taxon>Malvales</taxon>
        <taxon>Malvaceae</taxon>
        <taxon>Malvoideae</taxon>
        <taxon>Gossypium</taxon>
    </lineage>
</organism>
<dbReference type="OrthoDB" id="996163at2759"/>
<comment type="caution">
    <text evidence="1">The sequence shown here is derived from an EMBL/GenBank/DDBJ whole genome shotgun (WGS) entry which is preliminary data.</text>
</comment>
<dbReference type="PANTHER" id="PTHR22930:SF293">
    <property type="entry name" value="PROTEIN ALP1-LIKE"/>
    <property type="match status" value="1"/>
</dbReference>
<accession>A0A7J9N0R3</accession>
<proteinExistence type="predicted"/>
<dbReference type="AlphaFoldDB" id="A0A7J9N0R3"/>
<keyword evidence="2" id="KW-1185">Reference proteome</keyword>
<evidence type="ECO:0000313" key="1">
    <source>
        <dbReference type="EMBL" id="MBA0876953.1"/>
    </source>
</evidence>
<sequence>DVLFNKAKPITTNSIDPRWKWFKNCLGALDRTHIKIKVPTIDEPKYRTIKGDIETNMLGVCTPNMHFVYVLPG</sequence>
<name>A0A7J9N0R3_GOSSC</name>
<feature type="non-terminal residue" evidence="1">
    <location>
        <position position="1"/>
    </location>
</feature>